<evidence type="ECO:0000313" key="7">
    <source>
        <dbReference type="Proteomes" id="UP000029453"/>
    </source>
</evidence>
<dbReference type="GO" id="GO:0016020">
    <property type="term" value="C:membrane"/>
    <property type="evidence" value="ECO:0007669"/>
    <property type="project" value="TreeGrafter"/>
</dbReference>
<dbReference type="CDD" id="cd10917">
    <property type="entry name" value="CE4_NodB_like_6s_7s"/>
    <property type="match status" value="1"/>
</dbReference>
<feature type="domain" description="NodB homology" evidence="5">
    <location>
        <begin position="80"/>
        <end position="263"/>
    </location>
</feature>
<keyword evidence="6" id="KW-0624">Polysaccharide degradation</keyword>
<accession>M9M347</accession>
<dbReference type="PROSITE" id="PS51257">
    <property type="entry name" value="PROKAR_LIPOPROTEIN"/>
    <property type="match status" value="1"/>
</dbReference>
<evidence type="ECO:0000256" key="1">
    <source>
        <dbReference type="ARBA" id="ARBA00022723"/>
    </source>
</evidence>
<feature type="chain" id="PRO_5004100491" evidence="4">
    <location>
        <begin position="22"/>
        <end position="277"/>
    </location>
</feature>
<reference evidence="6 7" key="1">
    <citation type="submission" date="2012-10" db="EMBL/GenBank/DDBJ databases">
        <title>Draft Genome Sequence of Paenibacillus popilliae ATCC 14706T.</title>
        <authorList>
            <person name="Iiyama K."/>
            <person name="Mori K."/>
            <person name="Mon H."/>
            <person name="Chieda Y."/>
            <person name="Lee J.M."/>
            <person name="Kusakabe T."/>
            <person name="Tashiro K."/>
            <person name="Asano S."/>
            <person name="Yasunaga-Aoki C."/>
            <person name="Shimizu S."/>
        </authorList>
    </citation>
    <scope>NUCLEOTIDE SEQUENCE [LARGE SCALE GENOMIC DNA]</scope>
    <source>
        <strain evidence="6 7">ATCC 14706</strain>
    </source>
</reference>
<dbReference type="Pfam" id="PF01522">
    <property type="entry name" value="Polysacc_deac_1"/>
    <property type="match status" value="1"/>
</dbReference>
<dbReference type="PROSITE" id="PS51677">
    <property type="entry name" value="NODB"/>
    <property type="match status" value="1"/>
</dbReference>
<dbReference type="GO" id="GO:0046872">
    <property type="term" value="F:metal ion binding"/>
    <property type="evidence" value="ECO:0007669"/>
    <property type="project" value="UniProtKB-KW"/>
</dbReference>
<name>M9M347_PAEPP</name>
<dbReference type="PANTHER" id="PTHR10587:SF133">
    <property type="entry name" value="CHITIN DEACETYLASE 1-RELATED"/>
    <property type="match status" value="1"/>
</dbReference>
<evidence type="ECO:0000313" key="6">
    <source>
        <dbReference type="EMBL" id="GAC41603.1"/>
    </source>
</evidence>
<dbReference type="PANTHER" id="PTHR10587">
    <property type="entry name" value="GLYCOSYL TRANSFERASE-RELATED"/>
    <property type="match status" value="1"/>
</dbReference>
<sequence length="277" mass="30430">MKAICILALLALLACTGCGQYKTNQVKPKGVTDNRIKTSQTPNLLEGPEGAIRAPHPLSLSDLRAKYKSTFLLSAPSTKREVALTFDDAPDNVFTPQVLDVLKREGVKATFFLVGNRIEAHPEIAQRIVNEGHIVGNHSYSHPNLPQLSDAAFREEIIKTDNVIHSISGYKPTFIRPPYGNISENQIQWLASQQKLIVNWNVDSLDWKGLDAEQVKTNVLAQVHPGSIILQHAAGGTGEDLSGTVQALPEIIKKLRNDGVKLVTIPELLNIPKQINF</sequence>
<keyword evidence="1" id="KW-0479">Metal-binding</keyword>
<evidence type="ECO:0000256" key="4">
    <source>
        <dbReference type="SAM" id="SignalP"/>
    </source>
</evidence>
<dbReference type="GO" id="GO:0045493">
    <property type="term" value="P:xylan catabolic process"/>
    <property type="evidence" value="ECO:0007669"/>
    <property type="project" value="UniProtKB-KW"/>
</dbReference>
<dbReference type="GO" id="GO:0016810">
    <property type="term" value="F:hydrolase activity, acting on carbon-nitrogen (but not peptide) bonds"/>
    <property type="evidence" value="ECO:0007669"/>
    <property type="project" value="InterPro"/>
</dbReference>
<dbReference type="InterPro" id="IPR050248">
    <property type="entry name" value="Polysacc_deacetylase_ArnD"/>
</dbReference>
<gene>
    <name evidence="6" type="ORF">PPOP_0954</name>
</gene>
<dbReference type="RefSeq" id="WP_006284934.1">
    <property type="nucleotide sequence ID" value="NZ_BALG01000041.1"/>
</dbReference>
<evidence type="ECO:0000259" key="5">
    <source>
        <dbReference type="PROSITE" id="PS51677"/>
    </source>
</evidence>
<comment type="caution">
    <text evidence="6">The sequence shown here is derived from an EMBL/GenBank/DDBJ whole genome shotgun (WGS) entry which is preliminary data.</text>
</comment>
<proteinExistence type="predicted"/>
<keyword evidence="4" id="KW-0732">Signal</keyword>
<dbReference type="AlphaFoldDB" id="M9M347"/>
<feature type="signal peptide" evidence="4">
    <location>
        <begin position="1"/>
        <end position="21"/>
    </location>
</feature>
<protein>
    <submittedName>
        <fullName evidence="6">Predicted xylanase/chitin deacetylase</fullName>
    </submittedName>
</protein>
<dbReference type="Proteomes" id="UP000029453">
    <property type="component" value="Unassembled WGS sequence"/>
</dbReference>
<keyword evidence="7" id="KW-1185">Reference proteome</keyword>
<dbReference type="EMBL" id="BALG01000041">
    <property type="protein sequence ID" value="GAC41603.1"/>
    <property type="molecule type" value="Genomic_DNA"/>
</dbReference>
<keyword evidence="6" id="KW-0858">Xylan degradation</keyword>
<dbReference type="InterPro" id="IPR002509">
    <property type="entry name" value="NODB_dom"/>
</dbReference>
<evidence type="ECO:0000256" key="3">
    <source>
        <dbReference type="SAM" id="MobiDB-lite"/>
    </source>
</evidence>
<keyword evidence="6" id="KW-0119">Carbohydrate metabolism</keyword>
<keyword evidence="2 6" id="KW-0378">Hydrolase</keyword>
<dbReference type="Gene3D" id="3.20.20.370">
    <property type="entry name" value="Glycoside hydrolase/deacetylase"/>
    <property type="match status" value="1"/>
</dbReference>
<dbReference type="OrthoDB" id="2649545at2"/>
<dbReference type="SUPFAM" id="SSF88713">
    <property type="entry name" value="Glycoside hydrolase/deacetylase"/>
    <property type="match status" value="1"/>
</dbReference>
<dbReference type="InterPro" id="IPR011330">
    <property type="entry name" value="Glyco_hydro/deAcase_b/a-brl"/>
</dbReference>
<evidence type="ECO:0000256" key="2">
    <source>
        <dbReference type="ARBA" id="ARBA00022801"/>
    </source>
</evidence>
<organism evidence="6 7">
    <name type="scientific">Paenibacillus popilliae ATCC 14706</name>
    <dbReference type="NCBI Taxonomy" id="1212764"/>
    <lineage>
        <taxon>Bacteria</taxon>
        <taxon>Bacillati</taxon>
        <taxon>Bacillota</taxon>
        <taxon>Bacilli</taxon>
        <taxon>Bacillales</taxon>
        <taxon>Paenibacillaceae</taxon>
        <taxon>Paenibacillus</taxon>
    </lineage>
</organism>
<keyword evidence="6" id="KW-0326">Glycosidase</keyword>
<dbReference type="GO" id="GO:0016798">
    <property type="term" value="F:hydrolase activity, acting on glycosyl bonds"/>
    <property type="evidence" value="ECO:0007669"/>
    <property type="project" value="UniProtKB-KW"/>
</dbReference>
<feature type="region of interest" description="Disordered" evidence="3">
    <location>
        <begin position="32"/>
        <end position="51"/>
    </location>
</feature>